<dbReference type="InterPro" id="IPR025846">
    <property type="entry name" value="TBL_N"/>
</dbReference>
<dbReference type="InterPro" id="IPR029962">
    <property type="entry name" value="TBL"/>
</dbReference>
<feature type="transmembrane region" description="Helical" evidence="8">
    <location>
        <begin position="32"/>
        <end position="51"/>
    </location>
</feature>
<organism evidence="11 12">
    <name type="scientific">Rehmannia glutinosa</name>
    <name type="common">Chinese foxglove</name>
    <dbReference type="NCBI Taxonomy" id="99300"/>
    <lineage>
        <taxon>Eukaryota</taxon>
        <taxon>Viridiplantae</taxon>
        <taxon>Streptophyta</taxon>
        <taxon>Embryophyta</taxon>
        <taxon>Tracheophyta</taxon>
        <taxon>Spermatophyta</taxon>
        <taxon>Magnoliopsida</taxon>
        <taxon>eudicotyledons</taxon>
        <taxon>Gunneridae</taxon>
        <taxon>Pentapetalae</taxon>
        <taxon>asterids</taxon>
        <taxon>lamiids</taxon>
        <taxon>Lamiales</taxon>
        <taxon>Orobanchaceae</taxon>
        <taxon>Rehmannieae</taxon>
        <taxon>Rehmannia</taxon>
    </lineage>
</organism>
<proteinExistence type="inferred from homology"/>
<feature type="domain" description="Trichome birefringence-like N-terminal" evidence="10">
    <location>
        <begin position="253"/>
        <end position="304"/>
    </location>
</feature>
<keyword evidence="3 8" id="KW-0812">Transmembrane</keyword>
<feature type="region of interest" description="Disordered" evidence="7">
    <location>
        <begin position="162"/>
        <end position="189"/>
    </location>
</feature>
<evidence type="ECO:0000256" key="3">
    <source>
        <dbReference type="ARBA" id="ARBA00022692"/>
    </source>
</evidence>
<feature type="compositionally biased region" description="Basic and acidic residues" evidence="7">
    <location>
        <begin position="175"/>
        <end position="189"/>
    </location>
</feature>
<reference evidence="11 12" key="1">
    <citation type="journal article" date="2021" name="Comput. Struct. Biotechnol. J.">
        <title>De novo genome assembly of the potent medicinal plant Rehmannia glutinosa using nanopore technology.</title>
        <authorList>
            <person name="Ma L."/>
            <person name="Dong C."/>
            <person name="Song C."/>
            <person name="Wang X."/>
            <person name="Zheng X."/>
            <person name="Niu Y."/>
            <person name="Chen S."/>
            <person name="Feng W."/>
        </authorList>
    </citation>
    <scope>NUCLEOTIDE SEQUENCE [LARGE SCALE GENOMIC DNA]</scope>
    <source>
        <strain evidence="11">DH-2019</strain>
    </source>
</reference>
<evidence type="ECO:0000256" key="5">
    <source>
        <dbReference type="ARBA" id="ARBA00022989"/>
    </source>
</evidence>
<feature type="domain" description="Trichome birefringence-like C-terminal" evidence="9">
    <location>
        <begin position="306"/>
        <end position="591"/>
    </location>
</feature>
<name>A0ABR0WSC0_REHGL</name>
<evidence type="ECO:0000256" key="8">
    <source>
        <dbReference type="SAM" id="Phobius"/>
    </source>
</evidence>
<dbReference type="EMBL" id="JABTTQ020000009">
    <property type="protein sequence ID" value="KAK6149232.1"/>
    <property type="molecule type" value="Genomic_DNA"/>
</dbReference>
<keyword evidence="6 8" id="KW-0472">Membrane</keyword>
<dbReference type="Proteomes" id="UP001318860">
    <property type="component" value="Unassembled WGS sequence"/>
</dbReference>
<evidence type="ECO:0000259" key="10">
    <source>
        <dbReference type="Pfam" id="PF14416"/>
    </source>
</evidence>
<evidence type="ECO:0000256" key="7">
    <source>
        <dbReference type="SAM" id="MobiDB-lite"/>
    </source>
</evidence>
<dbReference type="PANTHER" id="PTHR32285:SF22">
    <property type="entry name" value="PROTEIN TRICHOME BIREFRINGENCE"/>
    <property type="match status" value="1"/>
</dbReference>
<comment type="caution">
    <text evidence="11">The sequence shown here is derived from an EMBL/GenBank/DDBJ whole genome shotgun (WGS) entry which is preliminary data.</text>
</comment>
<dbReference type="InterPro" id="IPR026057">
    <property type="entry name" value="TBL_C"/>
</dbReference>
<evidence type="ECO:0000259" key="9">
    <source>
        <dbReference type="Pfam" id="PF13839"/>
    </source>
</evidence>
<keyword evidence="4" id="KW-0735">Signal-anchor</keyword>
<gene>
    <name evidence="11" type="ORF">DH2020_016757</name>
</gene>
<accession>A0ABR0WSC0</accession>
<evidence type="ECO:0008006" key="13">
    <source>
        <dbReference type="Google" id="ProtNLM"/>
    </source>
</evidence>
<evidence type="ECO:0000256" key="1">
    <source>
        <dbReference type="ARBA" id="ARBA00004167"/>
    </source>
</evidence>
<protein>
    <recommendedName>
        <fullName evidence="13">Trichome birefringence-like N-terminal domain-containing protein</fullName>
    </recommendedName>
</protein>
<keyword evidence="5 8" id="KW-1133">Transmembrane helix</keyword>
<comment type="subcellular location">
    <subcellularLocation>
        <location evidence="1">Membrane</location>
        <topology evidence="1">Single-pass membrane protein</topology>
    </subcellularLocation>
</comment>
<evidence type="ECO:0000256" key="6">
    <source>
        <dbReference type="ARBA" id="ARBA00023136"/>
    </source>
</evidence>
<evidence type="ECO:0000256" key="4">
    <source>
        <dbReference type="ARBA" id="ARBA00022968"/>
    </source>
</evidence>
<evidence type="ECO:0000313" key="11">
    <source>
        <dbReference type="EMBL" id="KAK6149232.1"/>
    </source>
</evidence>
<evidence type="ECO:0000313" key="12">
    <source>
        <dbReference type="Proteomes" id="UP001318860"/>
    </source>
</evidence>
<dbReference type="Pfam" id="PF13839">
    <property type="entry name" value="PC-Esterase"/>
    <property type="match status" value="1"/>
</dbReference>
<keyword evidence="12" id="KW-1185">Reference proteome</keyword>
<comment type="similarity">
    <text evidence="2">Belongs to the PC-esterase family. TBL subfamily.</text>
</comment>
<dbReference type="PANTHER" id="PTHR32285">
    <property type="entry name" value="PROTEIN TRICHOME BIREFRINGENCE-LIKE 9-RELATED"/>
    <property type="match status" value="1"/>
</dbReference>
<sequence>MADITKYAPINGGALISDFKTHFSILRTKRSVTLAYIFVFVFIAFTIFLAFSPSSNSSSPWFTNIFTVSSSTSTNSPPSSSIFSDESYRSHFSSIYSYFFPNSSSSQSHTGSPNTAFSPPNLNKEPFLVKNQTKNETITHKVEVLNPNNKITILPQKPSVNQTVNISTTPPKPSSEIEVKNETQNKTQSDKVEVLKANQSTIASGVKNVTANGEKGIVVKNLTSSLMKKKKNNGTDVGMVKKGIDDMIKSLINCDLFDGNWVVDNSYPLYKPGSCSLIDEQFNCFLNGRPDNGYHKLKWKPKGCTLPRLDGSHMLELLRGKRLVFVGDSLNRNMWESLICILRNSARDQKKVYEEFGRHHFRAEASYSFVFEDYKCTVEFFVSPFLVQEWEVTGKNGTKKETLRLDIVSRSADKYKNADIIVFNTGHWWTHEKTSTGKDYYQEGSHVYSDLNVLEAFRKALTTWGRWIDANVNPMKSLVFFRGYSASHFSGGQWNSGGQCDHETEPIKNETYLTQYPPKMTVLEKVLKGMKTRVTYMNVTRMTDYRKDGHPSIYRKQHLSDEERRSPLSFQDCSHWCLPGVPDAWNEILYAELLVKLNQKQQQKRT</sequence>
<evidence type="ECO:0000256" key="2">
    <source>
        <dbReference type="ARBA" id="ARBA00007727"/>
    </source>
</evidence>
<dbReference type="Pfam" id="PF14416">
    <property type="entry name" value="PMR5N"/>
    <property type="match status" value="1"/>
</dbReference>